<dbReference type="Proteomes" id="UP000198891">
    <property type="component" value="Unassembled WGS sequence"/>
</dbReference>
<protein>
    <submittedName>
        <fullName evidence="1">Uncharacterized protein</fullName>
    </submittedName>
</protein>
<dbReference type="EMBL" id="FNPZ01000001">
    <property type="protein sequence ID" value="SDY66694.1"/>
    <property type="molecule type" value="Genomic_DNA"/>
</dbReference>
<keyword evidence="2" id="KW-1185">Reference proteome</keyword>
<sequence length="45" mass="5150">MPQQKHNYLSTLSRVEDGCEEWCISVDVLSIWVGTVVEQGHGRFD</sequence>
<reference evidence="1 2" key="1">
    <citation type="submission" date="2016-10" db="EMBL/GenBank/DDBJ databases">
        <authorList>
            <person name="de Groot N.N."/>
        </authorList>
    </citation>
    <scope>NUCLEOTIDE SEQUENCE [LARGE SCALE GENOMIC DNA]</scope>
    <source>
        <strain evidence="1 2">CGMCC 4.3491</strain>
    </source>
</reference>
<name>A0A1H3LRP0_9MICO</name>
<accession>A0A1H3LRP0</accession>
<gene>
    <name evidence="1" type="ORF">SAMN05216554_1087</name>
</gene>
<organism evidence="1 2">
    <name type="scientific">Herbiconiux ginsengi</name>
    <dbReference type="NCBI Taxonomy" id="381665"/>
    <lineage>
        <taxon>Bacteria</taxon>
        <taxon>Bacillati</taxon>
        <taxon>Actinomycetota</taxon>
        <taxon>Actinomycetes</taxon>
        <taxon>Micrococcales</taxon>
        <taxon>Microbacteriaceae</taxon>
        <taxon>Herbiconiux</taxon>
    </lineage>
</organism>
<evidence type="ECO:0000313" key="2">
    <source>
        <dbReference type="Proteomes" id="UP000198891"/>
    </source>
</evidence>
<evidence type="ECO:0000313" key="1">
    <source>
        <dbReference type="EMBL" id="SDY66694.1"/>
    </source>
</evidence>
<proteinExistence type="predicted"/>
<dbReference type="AlphaFoldDB" id="A0A1H3LRP0"/>